<dbReference type="InterPro" id="IPR007047">
    <property type="entry name" value="Flp_Fap"/>
</dbReference>
<organism evidence="2 3">
    <name type="scientific">Achromobacter veterisilvae</name>
    <dbReference type="NCBI Taxonomy" id="2069367"/>
    <lineage>
        <taxon>Bacteria</taxon>
        <taxon>Pseudomonadati</taxon>
        <taxon>Pseudomonadota</taxon>
        <taxon>Betaproteobacteria</taxon>
        <taxon>Burkholderiales</taxon>
        <taxon>Alcaligenaceae</taxon>
        <taxon>Achromobacter</taxon>
    </lineage>
</organism>
<keyword evidence="1" id="KW-0812">Transmembrane</keyword>
<name>A0A446C9X5_9BURK</name>
<dbReference type="OrthoDB" id="5325135at2"/>
<dbReference type="Proteomes" id="UP000289465">
    <property type="component" value="Unassembled WGS sequence"/>
</dbReference>
<accession>A0A446C9X5</accession>
<feature type="transmembrane region" description="Helical" evidence="1">
    <location>
        <begin position="20"/>
        <end position="39"/>
    </location>
</feature>
<gene>
    <name evidence="2" type="ORF">AVE30378_01152</name>
</gene>
<dbReference type="Pfam" id="PF04964">
    <property type="entry name" value="Flp_Fap"/>
    <property type="match status" value="1"/>
</dbReference>
<evidence type="ECO:0000256" key="1">
    <source>
        <dbReference type="SAM" id="Phobius"/>
    </source>
</evidence>
<sequence length="62" mass="6286">MKAKLAQFWNDEDGITALEYGLIAGMIAVALLISVKTFTDALDGLFAGIGEALSGNTPGAGG</sequence>
<keyword evidence="1" id="KW-0472">Membrane</keyword>
<dbReference type="EMBL" id="UFQC01000005">
    <property type="protein sequence ID" value="SSW64717.1"/>
    <property type="molecule type" value="Genomic_DNA"/>
</dbReference>
<protein>
    <recommendedName>
        <fullName evidence="4">Flp/Fap pilin component</fullName>
    </recommendedName>
</protein>
<evidence type="ECO:0000313" key="3">
    <source>
        <dbReference type="Proteomes" id="UP000289465"/>
    </source>
</evidence>
<keyword evidence="1" id="KW-1133">Transmembrane helix</keyword>
<evidence type="ECO:0000313" key="2">
    <source>
        <dbReference type="EMBL" id="SSW64717.1"/>
    </source>
</evidence>
<dbReference type="RefSeq" id="WP_129239818.1">
    <property type="nucleotide sequence ID" value="NZ_UFQC01000005.1"/>
</dbReference>
<proteinExistence type="predicted"/>
<dbReference type="AlphaFoldDB" id="A0A446C9X5"/>
<reference evidence="2 3" key="1">
    <citation type="submission" date="2018-07" db="EMBL/GenBank/DDBJ databases">
        <authorList>
            <person name="Peeters C."/>
        </authorList>
    </citation>
    <scope>NUCLEOTIDE SEQUENCE [LARGE SCALE GENOMIC DNA]</scope>
    <source>
        <strain evidence="2 3">LMG 30378</strain>
    </source>
</reference>
<evidence type="ECO:0008006" key="4">
    <source>
        <dbReference type="Google" id="ProtNLM"/>
    </source>
</evidence>